<protein>
    <recommendedName>
        <fullName evidence="4">Fibronectin type-III domain-containing protein</fullName>
    </recommendedName>
</protein>
<dbReference type="CDD" id="cd00063">
    <property type="entry name" value="FN3"/>
    <property type="match status" value="5"/>
</dbReference>
<feature type="region of interest" description="Disordered" evidence="2">
    <location>
        <begin position="1363"/>
        <end position="1387"/>
    </location>
</feature>
<feature type="transmembrane region" description="Helical" evidence="3">
    <location>
        <begin position="1510"/>
        <end position="1528"/>
    </location>
</feature>
<name>A0A7S4V8H7_9DINO</name>
<dbReference type="PANTHER" id="PTHR46708:SF2">
    <property type="entry name" value="FIBRONECTIN TYPE-III DOMAIN-CONTAINING PROTEIN"/>
    <property type="match status" value="1"/>
</dbReference>
<feature type="transmembrane region" description="Helical" evidence="3">
    <location>
        <begin position="1637"/>
        <end position="1653"/>
    </location>
</feature>
<dbReference type="PROSITE" id="PS50853">
    <property type="entry name" value="FN3"/>
    <property type="match status" value="2"/>
</dbReference>
<feature type="transmembrane region" description="Helical" evidence="3">
    <location>
        <begin position="1475"/>
        <end position="1498"/>
    </location>
</feature>
<feature type="transmembrane region" description="Helical" evidence="3">
    <location>
        <begin position="1409"/>
        <end position="1427"/>
    </location>
</feature>
<organism evidence="5">
    <name type="scientific">Alexandrium monilatum</name>
    <dbReference type="NCBI Taxonomy" id="311494"/>
    <lineage>
        <taxon>Eukaryota</taxon>
        <taxon>Sar</taxon>
        <taxon>Alveolata</taxon>
        <taxon>Dinophyceae</taxon>
        <taxon>Gonyaulacales</taxon>
        <taxon>Pyrocystaceae</taxon>
        <taxon>Alexandrium</taxon>
    </lineage>
</organism>
<dbReference type="Pfam" id="PF00041">
    <property type="entry name" value="fn3"/>
    <property type="match status" value="1"/>
</dbReference>
<dbReference type="InterPro" id="IPR003961">
    <property type="entry name" value="FN3_dom"/>
</dbReference>
<feature type="transmembrane region" description="Helical" evidence="3">
    <location>
        <begin position="1709"/>
        <end position="1734"/>
    </location>
</feature>
<keyword evidence="3" id="KW-0812">Transmembrane</keyword>
<dbReference type="EMBL" id="HBNR01050399">
    <property type="protein sequence ID" value="CAE4614060.1"/>
    <property type="molecule type" value="Transcribed_RNA"/>
</dbReference>
<dbReference type="InterPro" id="IPR036116">
    <property type="entry name" value="FN3_sf"/>
</dbReference>
<feature type="domain" description="Fibronectin type-III" evidence="4">
    <location>
        <begin position="1"/>
        <end position="99"/>
    </location>
</feature>
<accession>A0A7S4V8H7</accession>
<dbReference type="SUPFAM" id="SSF49265">
    <property type="entry name" value="Fibronectin type III"/>
    <property type="match status" value="6"/>
</dbReference>
<feature type="transmembrane region" description="Helical" evidence="3">
    <location>
        <begin position="1448"/>
        <end position="1469"/>
    </location>
</feature>
<dbReference type="Gene3D" id="2.60.40.10">
    <property type="entry name" value="Immunoglobulins"/>
    <property type="match status" value="4"/>
</dbReference>
<feature type="region of interest" description="Disordered" evidence="2">
    <location>
        <begin position="183"/>
        <end position="211"/>
    </location>
</feature>
<dbReference type="SMART" id="SM00060">
    <property type="entry name" value="FN3"/>
    <property type="match status" value="8"/>
</dbReference>
<feature type="compositionally biased region" description="Gly residues" evidence="2">
    <location>
        <begin position="194"/>
        <end position="206"/>
    </location>
</feature>
<feature type="compositionally biased region" description="Polar residues" evidence="2">
    <location>
        <begin position="1149"/>
        <end position="1158"/>
    </location>
</feature>
<sequence>MASPPELLSAGSSSLTLRWSAPRTPESFEVEVRKSAWLVSASWSRHPVPPEDARVNGSVGEVVVYSLEPQTVYDVRLAALLEDGTRQVSQAATFRTLALAPPLDEAPCVKCSRHDRLLLQWAGSPIQADEVVAYRLRYFDVGPRWPVKHEVEAKLASRLLRPSEQTTLFLRGLVAMRVPPARGRAGDGDAAAAAGGGRAGGGGGGEVEPAGDDASSLEVHFWLMNLAPLRTYCVQAAAVTAGGQGRWSPLSEPLRTWRVAPQLVAPLLLFRSHASIVVGLSGRALESGARGQDEEVEKLEVTLQPERGGSDPVIEVPPRDAALALAVELRQSLPSRAGVDTAEIPTYAAVVTGLSPSSVYVCSARTITHAGVGDQSPPTRMETLGVSPLVVDLRARVLDHMSAELSWTVRDASLPAELAARCLGDGADAELAERRLRGFRIRMAQEDGKAWRDHLSMRASSCNQPSWDAGLVLGSLQPSSRCSVQVAAVTRGLETGDWSEAVSFVTQGVAPALEGPPELERASRCGAAIRWSTPQDLPGAPVLSYVLRVSRNAGRPALVRELDFPVLPSAEGPAAAGGAPGEAHVICSGGVARAALHDLEPSTSYEVRAAARTSRGVGAASAGCPVRTLPCAPAMGAGGPRLIHAYHDRLVFVCQGPVPDWGSDEASDVVGYCARYFECRRFGPHGPWVQREVGEYSALCSDIADASVQFTLECLLPERQYVVQVAAVTSAGTGPWSAQSERAATWRLAPSLTPPRVLFRTHTACLVGWSIAPPEAASPVVLHDEEILEFAVRASPAGTSRLDAHNVSIARSRAAELAAAWRDAAGVLRAGGEVGDGQDASPCEASGFEFVAVVPELVPNSSYVATVCAISGVGKGNLSTASSEWQTLAVAPQVDAVCIDEVQHDQVQVSWEHPRSPGLCSPGACERLGLADSMDELELRGYSIRHAAWTTWSRLPWREPVYVEVEALPCNDTGRAQFTVSELEPEQRYVIEVRAHTARGSGEWRRHSEQSICTAIVAPPPLAPELVYATPCALTFSFAAVEDERVTAYEVRRYEGWGRASKPVRFDARSLAVRITSEGRWVVNLDQLRSRTAYSLQLRGITQTGGVTKWSARSEIMCTLAGDGESEPDVGLGVNEEMPSAVGGGQPAAPTSTANTGPESVEDFSKKLEAVLSFMVYHAMAGVRLPSVKIPSVAERADELLQQQGSRAAAVAEAAKIDEDGSWRTKLPDFLIQQVPVVGCSTLLLRELWRNIRRCALIAHLYGHDTASAETQALILTCLMPGGASASASSGAAAGSAAPGTAAAQGGGVATEDVVASSRRVALLVSRALAKETFVRATGLKSAGHVVELLETAGGLLRNYSSNEASDDVAGPSSPTRPRAPIGDDAEQPTPARVALVVFRPQHIEERPVVVFAFLALWLLPMLVSLARFVASKLLPLLARRIRMELPVAGAAALLLATQALGIMAAVWVQQNLSSFVSVPATLVFTLYSMIPGISVYLAMRSVLQGASEAPYFALLGVFNLASGYLRWADDVSHDAALEQRPTPRAVHGRAHVSRARGVLWVLLLADFAVEEILGRVCRLHTIRLLGPPITDTHATLVEYRTLSFAMGLTAAWSQARLLELLQHRAVLLRLLGAQKALYAGLTLLLMGAFAVVQQTRTVQFLREVSPTPWWCCTVLWIRQFGAVFGAVLPLAFYVLLEPRFLGALPVDTLVPIAVVVGSVLGNSFCQSFTALWLEKKEHLESDYRVLHLFPHMSSQARGKAAVVMRLAFRRGAEATTHTAVEWAASRMVRTAADYASRFLAGRRALATS</sequence>
<evidence type="ECO:0000313" key="5">
    <source>
        <dbReference type="EMBL" id="CAE4614060.1"/>
    </source>
</evidence>
<reference evidence="5" key="1">
    <citation type="submission" date="2021-01" db="EMBL/GenBank/DDBJ databases">
        <authorList>
            <person name="Corre E."/>
            <person name="Pelletier E."/>
            <person name="Niang G."/>
            <person name="Scheremetjew M."/>
            <person name="Finn R."/>
            <person name="Kale V."/>
            <person name="Holt S."/>
            <person name="Cochrane G."/>
            <person name="Meng A."/>
            <person name="Brown T."/>
            <person name="Cohen L."/>
        </authorList>
    </citation>
    <scope>NUCLEOTIDE SEQUENCE</scope>
    <source>
        <strain evidence="5">CCMP3105</strain>
    </source>
</reference>
<feature type="domain" description="Fibronectin type-III" evidence="4">
    <location>
        <begin position="513"/>
        <end position="631"/>
    </location>
</feature>
<evidence type="ECO:0000256" key="1">
    <source>
        <dbReference type="ARBA" id="ARBA00022737"/>
    </source>
</evidence>
<evidence type="ECO:0000256" key="3">
    <source>
        <dbReference type="SAM" id="Phobius"/>
    </source>
</evidence>
<keyword evidence="3" id="KW-1133">Transmembrane helix</keyword>
<proteinExistence type="predicted"/>
<keyword evidence="1" id="KW-0677">Repeat</keyword>
<dbReference type="PANTHER" id="PTHR46708">
    <property type="entry name" value="TENASCIN"/>
    <property type="match status" value="1"/>
</dbReference>
<gene>
    <name evidence="5" type="ORF">AMON00008_LOCUS35256</name>
</gene>
<dbReference type="InterPro" id="IPR013783">
    <property type="entry name" value="Ig-like_fold"/>
</dbReference>
<keyword evidence="3" id="KW-0472">Membrane</keyword>
<feature type="region of interest" description="Disordered" evidence="2">
    <location>
        <begin position="1139"/>
        <end position="1160"/>
    </location>
</feature>
<evidence type="ECO:0000256" key="2">
    <source>
        <dbReference type="SAM" id="MobiDB-lite"/>
    </source>
</evidence>
<evidence type="ECO:0000259" key="4">
    <source>
        <dbReference type="PROSITE" id="PS50853"/>
    </source>
</evidence>
<dbReference type="InterPro" id="IPR050991">
    <property type="entry name" value="ECM_Regulatory_Proteins"/>
</dbReference>
<feature type="transmembrane region" description="Helical" evidence="3">
    <location>
        <begin position="1674"/>
        <end position="1697"/>
    </location>
</feature>